<dbReference type="Gene3D" id="1.20.1290.10">
    <property type="entry name" value="AhpD-like"/>
    <property type="match status" value="1"/>
</dbReference>
<evidence type="ECO:0000313" key="1">
    <source>
        <dbReference type="EMBL" id="SDP66129.1"/>
    </source>
</evidence>
<reference evidence="2" key="1">
    <citation type="submission" date="2016-10" db="EMBL/GenBank/DDBJ databases">
        <authorList>
            <person name="Varghese N."/>
            <person name="Submissions S."/>
        </authorList>
    </citation>
    <scope>NUCLEOTIDE SEQUENCE [LARGE SCALE GENOMIC DNA]</scope>
    <source>
        <strain evidence="2">IBRC-M 10655</strain>
    </source>
</reference>
<organism evidence="1 2">
    <name type="scientific">Actinokineospora alba</name>
    <dbReference type="NCBI Taxonomy" id="504798"/>
    <lineage>
        <taxon>Bacteria</taxon>
        <taxon>Bacillati</taxon>
        <taxon>Actinomycetota</taxon>
        <taxon>Actinomycetes</taxon>
        <taxon>Pseudonocardiales</taxon>
        <taxon>Pseudonocardiaceae</taxon>
        <taxon>Actinokineospora</taxon>
    </lineage>
</organism>
<name>A0A1H0UIW5_9PSEU</name>
<dbReference type="PANTHER" id="PTHR34846">
    <property type="entry name" value="4-CARBOXYMUCONOLACTONE DECARBOXYLASE FAMILY PROTEIN (AFU_ORTHOLOGUE AFUA_6G11590)"/>
    <property type="match status" value="1"/>
</dbReference>
<dbReference type="AlphaFoldDB" id="A0A1H0UIW5"/>
<protein>
    <submittedName>
        <fullName evidence="1">Carboxymuconolactone decarboxylase family protein</fullName>
    </submittedName>
</protein>
<dbReference type="InterPro" id="IPR029032">
    <property type="entry name" value="AhpD-like"/>
</dbReference>
<keyword evidence="2" id="KW-1185">Reference proteome</keyword>
<gene>
    <name evidence="1" type="ORF">SAMN05192558_111230</name>
</gene>
<proteinExistence type="predicted"/>
<dbReference type="EMBL" id="FNJB01000011">
    <property type="protein sequence ID" value="SDP66129.1"/>
    <property type="molecule type" value="Genomic_DNA"/>
</dbReference>
<dbReference type="RefSeq" id="WP_091381897.1">
    <property type="nucleotide sequence ID" value="NZ_FNDV01000001.1"/>
</dbReference>
<dbReference type="PANTHER" id="PTHR34846:SF5">
    <property type="entry name" value="CARBOXYMUCONOLACTONE DECARBOXYLASE-LIKE DOMAIN-CONTAINING PROTEIN"/>
    <property type="match status" value="1"/>
</dbReference>
<dbReference type="STRING" id="504798.SAMN05421871_101351"/>
<evidence type="ECO:0000313" key="2">
    <source>
        <dbReference type="Proteomes" id="UP000199651"/>
    </source>
</evidence>
<dbReference type="SUPFAM" id="SSF69118">
    <property type="entry name" value="AhpD-like"/>
    <property type="match status" value="1"/>
</dbReference>
<sequence length="189" mass="20803">MPLKEKQPRILPAEPPFDDETQAVLELLGPPISLFRVFARNPARARGLAGWGHYYLSRKLSLTLRHRELVIDRTVALCGADYEWGVHIAAYADKVGLTAAQSDSLAHGSPADECWDAADRAVIAGVDELHESHDLGDLSWATLVEHLGEDGVMDLLLLAGWYHAIAFTARALRLPLEKGTRGLDAHPRE</sequence>
<dbReference type="Proteomes" id="UP000199651">
    <property type="component" value="Unassembled WGS sequence"/>
</dbReference>
<accession>A0A1H0UIW5</accession>
<dbReference type="OrthoDB" id="4704294at2"/>